<comment type="caution">
    <text evidence="1">The sequence shown here is derived from an EMBL/GenBank/DDBJ whole genome shotgun (WGS) entry which is preliminary data.</text>
</comment>
<dbReference type="PATRIC" id="fig|1302648.3.peg.2218"/>
<evidence type="ECO:0000313" key="2">
    <source>
        <dbReference type="Proteomes" id="UP000029381"/>
    </source>
</evidence>
<protein>
    <submittedName>
        <fullName evidence="1">Uncharacterized protein</fullName>
    </submittedName>
</protein>
<accession>A0A091BZ12</accession>
<dbReference type="EMBL" id="JPVT01000260">
    <property type="protein sequence ID" value="KFN89032.1"/>
    <property type="molecule type" value="Genomic_DNA"/>
</dbReference>
<name>A0A091BZ12_9ENTE</name>
<gene>
    <name evidence="1" type="ORF">TMU3MR103_2269</name>
</gene>
<reference evidence="1 2" key="1">
    <citation type="submission" date="2014-08" db="EMBL/GenBank/DDBJ databases">
        <title>Genome sequence of Tetragenococcus muriaticus.</title>
        <authorList>
            <person name="Chuea-nongthon C."/>
            <person name="Rodtong S."/>
            <person name="Yongsawatdigul J."/>
            <person name="Steele J.L."/>
            <person name="Liu X.-y."/>
            <person name="Speers J."/>
            <person name="Glasner J.D."/>
            <person name="Neeno-Eckwall E.C."/>
        </authorList>
    </citation>
    <scope>NUCLEOTIDE SEQUENCE [LARGE SCALE GENOMIC DNA]</scope>
    <source>
        <strain evidence="1 2">3MR10-3</strain>
    </source>
</reference>
<keyword evidence="2" id="KW-1185">Reference proteome</keyword>
<sequence length="75" mass="8745">MKKETNFLAREKAMMVFFAQLLATITQLAFQILDAEVSTQCKKEGFQVDRKSERTVTFFIWHRDLCSPPNEKSSQ</sequence>
<evidence type="ECO:0000313" key="1">
    <source>
        <dbReference type="EMBL" id="KFN89032.1"/>
    </source>
</evidence>
<dbReference type="AlphaFoldDB" id="A0A091BZ12"/>
<dbReference type="Proteomes" id="UP000029381">
    <property type="component" value="Unassembled WGS sequence"/>
</dbReference>
<proteinExistence type="predicted"/>
<organism evidence="1 2">
    <name type="scientific">Tetragenococcus muriaticus 3MR10-3</name>
    <dbReference type="NCBI Taxonomy" id="1302648"/>
    <lineage>
        <taxon>Bacteria</taxon>
        <taxon>Bacillati</taxon>
        <taxon>Bacillota</taxon>
        <taxon>Bacilli</taxon>
        <taxon>Lactobacillales</taxon>
        <taxon>Enterococcaceae</taxon>
        <taxon>Tetragenococcus</taxon>
    </lineage>
</organism>